<feature type="compositionally biased region" description="Basic and acidic residues" evidence="1">
    <location>
        <begin position="441"/>
        <end position="452"/>
    </location>
</feature>
<gene>
    <name evidence="2" type="ORF">UCDDS831_g04287</name>
</gene>
<protein>
    <submittedName>
        <fullName evidence="2">Uncharacterized protein</fullName>
    </submittedName>
</protein>
<feature type="compositionally biased region" description="Acidic residues" evidence="1">
    <location>
        <begin position="309"/>
        <end position="322"/>
    </location>
</feature>
<feature type="region of interest" description="Disordered" evidence="1">
    <location>
        <begin position="299"/>
        <end position="400"/>
    </location>
</feature>
<accession>A0A0G2EFJ0</accession>
<sequence length="474" mass="55561">MMDSPPTQKTRAQNLREVAERLRIKQQERRRESLERINLRRATSAIRRRRVGASYDEQGSHDASASCDAPTNHHMQASYNMPASYHTPASYNAPASYDTPASYNIPASYEAPASYVLPPNYVQRSHNIHDMPPSYETTAFQDVPTSYALPQKHLGDLREKRLADLPPRQPMDFPPIDPRDLDEMRRKWDLITRTRKDPITGLPATRKFGSVTSLTDSDEFGKRMVQHFSGMKPFKDARPTPQHLKWWERYRDPEWDPETAHVIPPDQIRHRSPPKTETPVKPSFNWNLAENSNSVILASTPAETPAEITEQDLEEQRLEEEEQRLKEEREQRLKEEEEQRLKEEREQRLKEEEEQRLKEEREQRLKEEEEERLKEEKEQRLKEEEEEKRLKKEEEQRLKDKRAKAIIDAMWAKGWIAIGQSPDPEVREAEQRKKMMAARVPPEKLRIREKIHGLGIRTAEVDKTPSPDSSTPDP</sequence>
<feature type="compositionally biased region" description="Basic and acidic residues" evidence="1">
    <location>
        <begin position="424"/>
        <end position="433"/>
    </location>
</feature>
<feature type="region of interest" description="Disordered" evidence="1">
    <location>
        <begin position="50"/>
        <end position="70"/>
    </location>
</feature>
<feature type="region of interest" description="Disordered" evidence="1">
    <location>
        <begin position="423"/>
        <end position="474"/>
    </location>
</feature>
<dbReference type="Proteomes" id="UP000034182">
    <property type="component" value="Unassembled WGS sequence"/>
</dbReference>
<reference evidence="2 3" key="2">
    <citation type="submission" date="2015-05" db="EMBL/GenBank/DDBJ databases">
        <title>Distinctive expansion of gene families associated with plant cell wall degradation and secondary metabolism in the genomes of grapevine trunk pathogens.</title>
        <authorList>
            <person name="Lawrence D.P."/>
            <person name="Travadon R."/>
            <person name="Rolshausen P.E."/>
            <person name="Baumgartner K."/>
        </authorList>
    </citation>
    <scope>NUCLEOTIDE SEQUENCE [LARGE SCALE GENOMIC DNA]</scope>
    <source>
        <strain evidence="2">DS831</strain>
    </source>
</reference>
<reference evidence="2 3" key="1">
    <citation type="submission" date="2015-03" db="EMBL/GenBank/DDBJ databases">
        <authorList>
            <person name="Morales-Cruz A."/>
            <person name="Amrine K.C."/>
            <person name="Cantu D."/>
        </authorList>
    </citation>
    <scope>NUCLEOTIDE SEQUENCE [LARGE SCALE GENOMIC DNA]</scope>
    <source>
        <strain evidence="2">DS831</strain>
    </source>
</reference>
<dbReference type="EMBL" id="LAQI01000086">
    <property type="protein sequence ID" value="KKY21219.1"/>
    <property type="molecule type" value="Genomic_DNA"/>
</dbReference>
<feature type="compositionally biased region" description="Basic and acidic residues" evidence="1">
    <location>
        <begin position="323"/>
        <end position="398"/>
    </location>
</feature>
<evidence type="ECO:0000256" key="1">
    <source>
        <dbReference type="SAM" id="MobiDB-lite"/>
    </source>
</evidence>
<feature type="region of interest" description="Disordered" evidence="1">
    <location>
        <begin position="258"/>
        <end position="286"/>
    </location>
</feature>
<comment type="caution">
    <text evidence="2">The sequence shown here is derived from an EMBL/GenBank/DDBJ whole genome shotgun (WGS) entry which is preliminary data.</text>
</comment>
<dbReference type="AlphaFoldDB" id="A0A0G2EFJ0"/>
<evidence type="ECO:0000313" key="2">
    <source>
        <dbReference type="EMBL" id="KKY21219.1"/>
    </source>
</evidence>
<proteinExistence type="predicted"/>
<name>A0A0G2EFJ0_9PEZI</name>
<organism evidence="2 3">
    <name type="scientific">Diplodia seriata</name>
    <dbReference type="NCBI Taxonomy" id="420778"/>
    <lineage>
        <taxon>Eukaryota</taxon>
        <taxon>Fungi</taxon>
        <taxon>Dikarya</taxon>
        <taxon>Ascomycota</taxon>
        <taxon>Pezizomycotina</taxon>
        <taxon>Dothideomycetes</taxon>
        <taxon>Dothideomycetes incertae sedis</taxon>
        <taxon>Botryosphaeriales</taxon>
        <taxon>Botryosphaeriaceae</taxon>
        <taxon>Diplodia</taxon>
    </lineage>
</organism>
<evidence type="ECO:0000313" key="3">
    <source>
        <dbReference type="Proteomes" id="UP000034182"/>
    </source>
</evidence>